<protein>
    <submittedName>
        <fullName evidence="6">Uncharacterized protein</fullName>
    </submittedName>
</protein>
<dbReference type="OrthoDB" id="1600564at2759"/>
<evidence type="ECO:0000256" key="2">
    <source>
        <dbReference type="ARBA" id="ARBA00022729"/>
    </source>
</evidence>
<evidence type="ECO:0000256" key="3">
    <source>
        <dbReference type="ARBA" id="ARBA00022801"/>
    </source>
</evidence>
<gene>
    <name evidence="6" type="ORF">PRUPE_3G294500</name>
</gene>
<dbReference type="AlphaFoldDB" id="A0A251Q8N4"/>
<dbReference type="Gramene" id="ONI19740">
    <property type="protein sequence ID" value="ONI19740"/>
    <property type="gene ID" value="PRUPE_3G294500"/>
</dbReference>
<keyword evidence="3" id="KW-0378">Hydrolase</keyword>
<evidence type="ECO:0000313" key="7">
    <source>
        <dbReference type="Proteomes" id="UP000006882"/>
    </source>
</evidence>
<dbReference type="CDD" id="cd01837">
    <property type="entry name" value="SGNH_plant_lipase_like"/>
    <property type="match status" value="1"/>
</dbReference>
<dbReference type="Proteomes" id="UP000006882">
    <property type="component" value="Chromosome G3"/>
</dbReference>
<dbReference type="PANTHER" id="PTHR22835">
    <property type="entry name" value="ZINC FINGER FYVE DOMAIN CONTAINING PROTEIN"/>
    <property type="match status" value="1"/>
</dbReference>
<name>A0A251Q8N4_PRUPE</name>
<accession>A0A251Q8N4</accession>
<dbReference type="Pfam" id="PF00657">
    <property type="entry name" value="Lipase_GDSL"/>
    <property type="match status" value="1"/>
</dbReference>
<evidence type="ECO:0000256" key="5">
    <source>
        <dbReference type="SAM" id="SignalP"/>
    </source>
</evidence>
<evidence type="ECO:0000256" key="4">
    <source>
        <dbReference type="ARBA" id="ARBA00023180"/>
    </source>
</evidence>
<feature type="signal peptide" evidence="5">
    <location>
        <begin position="1"/>
        <end position="33"/>
    </location>
</feature>
<keyword evidence="7" id="KW-1185">Reference proteome</keyword>
<dbReference type="PANTHER" id="PTHR22835:SF546">
    <property type="entry name" value="GDSL-LIKE LIPASE_ACYLHYDROLASE"/>
    <property type="match status" value="1"/>
</dbReference>
<dbReference type="EMBL" id="CM007653">
    <property type="protein sequence ID" value="ONI19740.1"/>
    <property type="molecule type" value="Genomic_DNA"/>
</dbReference>
<dbReference type="eggNOG" id="ENOG502R7MU">
    <property type="taxonomic scope" value="Eukaryota"/>
</dbReference>
<dbReference type="SUPFAM" id="SSF52266">
    <property type="entry name" value="SGNH hydrolase"/>
    <property type="match status" value="1"/>
</dbReference>
<keyword evidence="4" id="KW-0325">Glycoprotein</keyword>
<dbReference type="Gene3D" id="3.40.50.1110">
    <property type="entry name" value="SGNH hydrolase"/>
    <property type="match status" value="1"/>
</dbReference>
<dbReference type="GO" id="GO:0016788">
    <property type="term" value="F:hydrolase activity, acting on ester bonds"/>
    <property type="evidence" value="ECO:0007669"/>
    <property type="project" value="InterPro"/>
</dbReference>
<keyword evidence="2 5" id="KW-0732">Signal</keyword>
<dbReference type="InterPro" id="IPR001087">
    <property type="entry name" value="GDSL"/>
</dbReference>
<organism evidence="6 7">
    <name type="scientific">Prunus persica</name>
    <name type="common">Peach</name>
    <name type="synonym">Amygdalus persica</name>
    <dbReference type="NCBI Taxonomy" id="3760"/>
    <lineage>
        <taxon>Eukaryota</taxon>
        <taxon>Viridiplantae</taxon>
        <taxon>Streptophyta</taxon>
        <taxon>Embryophyta</taxon>
        <taxon>Tracheophyta</taxon>
        <taxon>Spermatophyta</taxon>
        <taxon>Magnoliopsida</taxon>
        <taxon>eudicotyledons</taxon>
        <taxon>Gunneridae</taxon>
        <taxon>Pentapetalae</taxon>
        <taxon>rosids</taxon>
        <taxon>fabids</taxon>
        <taxon>Rosales</taxon>
        <taxon>Rosaceae</taxon>
        <taxon>Amygdaloideae</taxon>
        <taxon>Amygdaleae</taxon>
        <taxon>Prunus</taxon>
    </lineage>
</organism>
<evidence type="ECO:0000256" key="1">
    <source>
        <dbReference type="ARBA" id="ARBA00008668"/>
    </source>
</evidence>
<sequence length="396" mass="44290">MSCMFGVVKMERVRLFVVVASILVMCVVRSVGGEEVADTLSACDFPAIYNFGDSNSDTGGISAAFYPMASPCGETFFHRPAGRGCDGRLMIDFIAKHLGLPYLSPYLDSLESNFRHGANFATGGATIIRYNESWFQNGVSPFSLDIQIAQYQQLKSRTTSLYNRAKKQPHRFPRVDDFSKALYIFDIGQNDVAAGIRKMSDEQFQAQIPDIINQLATAIRNLYDQGARTFWIHNTGPIGCLAVTLHYLHNPSPDYVDRRGCVKFQNDMARQFNRALKQKVFQLRKELLLAAITHVNVFAAKYKLLSNAKKHGFLDKTRICCGYHEDSNHVYCGNKGIINGTQVYAGSCEDPSLYISWDGVHYTEAANHWIANQLISGSFSDPPLPITNSCHRLQPL</sequence>
<reference evidence="6 7" key="1">
    <citation type="journal article" date="2013" name="Nat. Genet.">
        <title>The high-quality draft genome of peach (Prunus persica) identifies unique patterns of genetic diversity, domestication and genome evolution.</title>
        <authorList>
            <consortium name="International Peach Genome Initiative"/>
            <person name="Verde I."/>
            <person name="Abbott A.G."/>
            <person name="Scalabrin S."/>
            <person name="Jung S."/>
            <person name="Shu S."/>
            <person name="Marroni F."/>
            <person name="Zhebentyayeva T."/>
            <person name="Dettori M.T."/>
            <person name="Grimwood J."/>
            <person name="Cattonaro F."/>
            <person name="Zuccolo A."/>
            <person name="Rossini L."/>
            <person name="Jenkins J."/>
            <person name="Vendramin E."/>
            <person name="Meisel L.A."/>
            <person name="Decroocq V."/>
            <person name="Sosinski B."/>
            <person name="Prochnik S."/>
            <person name="Mitros T."/>
            <person name="Policriti A."/>
            <person name="Cipriani G."/>
            <person name="Dondini L."/>
            <person name="Ficklin S."/>
            <person name="Goodstein D.M."/>
            <person name="Xuan P."/>
            <person name="Del Fabbro C."/>
            <person name="Aramini V."/>
            <person name="Copetti D."/>
            <person name="Gonzalez S."/>
            <person name="Horner D.S."/>
            <person name="Falchi R."/>
            <person name="Lucas S."/>
            <person name="Mica E."/>
            <person name="Maldonado J."/>
            <person name="Lazzari B."/>
            <person name="Bielenberg D."/>
            <person name="Pirona R."/>
            <person name="Miculan M."/>
            <person name="Barakat A."/>
            <person name="Testolin R."/>
            <person name="Stella A."/>
            <person name="Tartarini S."/>
            <person name="Tonutti P."/>
            <person name="Arus P."/>
            <person name="Orellana A."/>
            <person name="Wells C."/>
            <person name="Main D."/>
            <person name="Vizzotto G."/>
            <person name="Silva H."/>
            <person name="Salamini F."/>
            <person name="Schmutz J."/>
            <person name="Morgante M."/>
            <person name="Rokhsar D.S."/>
        </authorList>
    </citation>
    <scope>NUCLEOTIDE SEQUENCE [LARGE SCALE GENOMIC DNA]</scope>
    <source>
        <strain evidence="7">cv. Nemared</strain>
    </source>
</reference>
<dbReference type="InterPro" id="IPR036514">
    <property type="entry name" value="SGNH_hydro_sf"/>
</dbReference>
<feature type="chain" id="PRO_5011993007" evidence="5">
    <location>
        <begin position="34"/>
        <end position="396"/>
    </location>
</feature>
<evidence type="ECO:0000313" key="6">
    <source>
        <dbReference type="EMBL" id="ONI19740.1"/>
    </source>
</evidence>
<dbReference type="InterPro" id="IPR035669">
    <property type="entry name" value="SGNH_plant_lipase-like"/>
</dbReference>
<comment type="similarity">
    <text evidence="1">Belongs to the 'GDSL' lipolytic enzyme family.</text>
</comment>
<proteinExistence type="inferred from homology"/>